<evidence type="ECO:0000313" key="2">
    <source>
        <dbReference type="Proteomes" id="UP000761264"/>
    </source>
</evidence>
<organism evidence="1 2">
    <name type="scientific">Pelagibius litoralis</name>
    <dbReference type="NCBI Taxonomy" id="374515"/>
    <lineage>
        <taxon>Bacteria</taxon>
        <taxon>Pseudomonadati</taxon>
        <taxon>Pseudomonadota</taxon>
        <taxon>Alphaproteobacteria</taxon>
        <taxon>Rhodospirillales</taxon>
        <taxon>Rhodovibrionaceae</taxon>
        <taxon>Pelagibius</taxon>
    </lineage>
</organism>
<dbReference type="RefSeq" id="WP_167226861.1">
    <property type="nucleotide sequence ID" value="NZ_JAAQPH010000013.1"/>
</dbReference>
<reference evidence="1" key="1">
    <citation type="submission" date="2020-03" db="EMBL/GenBank/DDBJ databases">
        <title>Genome of Pelagibius litoralis DSM 21314T.</title>
        <authorList>
            <person name="Wang G."/>
        </authorList>
    </citation>
    <scope>NUCLEOTIDE SEQUENCE</scope>
    <source>
        <strain evidence="1">DSM 21314</strain>
    </source>
</reference>
<accession>A0A967EZQ2</accession>
<dbReference type="Proteomes" id="UP000761264">
    <property type="component" value="Unassembled WGS sequence"/>
</dbReference>
<dbReference type="EMBL" id="JAAQPH010000013">
    <property type="protein sequence ID" value="NIA70359.1"/>
    <property type="molecule type" value="Genomic_DNA"/>
</dbReference>
<keyword evidence="2" id="KW-1185">Reference proteome</keyword>
<evidence type="ECO:0000313" key="1">
    <source>
        <dbReference type="EMBL" id="NIA70359.1"/>
    </source>
</evidence>
<dbReference type="AlphaFoldDB" id="A0A967EZQ2"/>
<comment type="caution">
    <text evidence="1">The sequence shown here is derived from an EMBL/GenBank/DDBJ whole genome shotgun (WGS) entry which is preliminary data.</text>
</comment>
<gene>
    <name evidence="1" type="ORF">HBA54_17270</name>
</gene>
<sequence length="89" mass="10065">MKRSELYELVWQTPMTKLSERFGMSDVGLRKICKKHGIPTPTLGYWAKRAHGKRVQQPPLPQAESGRDVPIPLAFRSIIAEPPIEVVAE</sequence>
<proteinExistence type="predicted"/>
<protein>
    <submittedName>
        <fullName evidence="1">Uncharacterized protein</fullName>
    </submittedName>
</protein>
<name>A0A967EZQ2_9PROT</name>